<dbReference type="Gene3D" id="3.20.20.70">
    <property type="entry name" value="Aldolase class I"/>
    <property type="match status" value="1"/>
</dbReference>
<comment type="subcellular location">
    <subcellularLocation>
        <location evidence="1 12">Cytoplasm</location>
    </subcellularLocation>
</comment>
<keyword evidence="8 12" id="KW-0819">tRNA processing</keyword>
<comment type="caution">
    <text evidence="14">The sequence shown here is derived from an EMBL/GenBank/DDBJ whole genome shotgun (WGS) entry which is preliminary data.</text>
</comment>
<feature type="active site" description="S-methylcysteine intermediate" evidence="12">
    <location>
        <position position="334"/>
    </location>
</feature>
<comment type="similarity">
    <text evidence="12">Belongs to the radical SAM superfamily. RlmN family.</text>
</comment>
<gene>
    <name evidence="12 14" type="primary">rlmN</name>
    <name evidence="14" type="ORF">FYJ51_00260</name>
</gene>
<dbReference type="InterPro" id="IPR027492">
    <property type="entry name" value="RNA_MTrfase_RlmN"/>
</dbReference>
<feature type="binding site" evidence="12">
    <location>
        <begin position="215"/>
        <end position="217"/>
    </location>
    <ligand>
        <name>S-adenosyl-L-methionine</name>
        <dbReference type="ChEBI" id="CHEBI:59789"/>
    </ligand>
</feature>
<keyword evidence="3 12" id="KW-0963">Cytoplasm</keyword>
<evidence type="ECO:0000313" key="14">
    <source>
        <dbReference type="EMBL" id="MSS57343.1"/>
    </source>
</evidence>
<dbReference type="EMBL" id="VUMN01000001">
    <property type="protein sequence ID" value="MSS57343.1"/>
    <property type="molecule type" value="Genomic_DNA"/>
</dbReference>
<dbReference type="PIRSF" id="PIRSF006004">
    <property type="entry name" value="CHP00048"/>
    <property type="match status" value="1"/>
</dbReference>
<dbReference type="SFLD" id="SFLDG01062">
    <property type="entry name" value="methyltransferase_(Class_A)"/>
    <property type="match status" value="1"/>
</dbReference>
<keyword evidence="9 12" id="KW-0479">Metal-binding</keyword>
<feature type="binding site" evidence="12">
    <location>
        <position position="117"/>
    </location>
    <ligand>
        <name>[4Fe-4S] cluster</name>
        <dbReference type="ChEBI" id="CHEBI:49883"/>
        <note>4Fe-4S-S-AdoMet</note>
    </ligand>
</feature>
<reference evidence="14 15" key="1">
    <citation type="submission" date="2019-08" db="EMBL/GenBank/DDBJ databases">
        <title>In-depth cultivation of the pig gut microbiome towards novel bacterial diversity and tailored functional studies.</title>
        <authorList>
            <person name="Wylensek D."/>
            <person name="Hitch T.C.A."/>
            <person name="Clavel T."/>
        </authorList>
    </citation>
    <scope>NUCLEOTIDE SEQUENCE [LARGE SCALE GENOMIC DNA]</scope>
    <source>
        <strain evidence="14 15">Oil+RF-744-GAM-WT-6</strain>
    </source>
</reference>
<dbReference type="Pfam" id="PF21016">
    <property type="entry name" value="RlmN_N"/>
    <property type="match status" value="1"/>
</dbReference>
<evidence type="ECO:0000256" key="5">
    <source>
        <dbReference type="ARBA" id="ARBA00022603"/>
    </source>
</evidence>
<comment type="miscellaneous">
    <text evidence="12">Reaction proceeds by a ping-pong mechanism involving intermediate methylation of a conserved cysteine residue.</text>
</comment>
<dbReference type="CDD" id="cd01335">
    <property type="entry name" value="Radical_SAM"/>
    <property type="match status" value="1"/>
</dbReference>
<dbReference type="NCBIfam" id="TIGR00048">
    <property type="entry name" value="rRNA_mod_RlmN"/>
    <property type="match status" value="1"/>
</dbReference>
<dbReference type="Pfam" id="PF04055">
    <property type="entry name" value="Radical_SAM"/>
    <property type="match status" value="1"/>
</dbReference>
<dbReference type="GO" id="GO:0070475">
    <property type="term" value="P:rRNA base methylation"/>
    <property type="evidence" value="ECO:0007669"/>
    <property type="project" value="UniProtKB-UniRule"/>
</dbReference>
<keyword evidence="11 12" id="KW-0411">Iron-sulfur</keyword>
<feature type="domain" description="Radical SAM core" evidence="13">
    <location>
        <begin position="96"/>
        <end position="323"/>
    </location>
</feature>
<evidence type="ECO:0000259" key="13">
    <source>
        <dbReference type="PROSITE" id="PS51918"/>
    </source>
</evidence>
<evidence type="ECO:0000256" key="12">
    <source>
        <dbReference type="HAMAP-Rule" id="MF_01849"/>
    </source>
</evidence>
<dbReference type="AlphaFoldDB" id="A0A7X2NQ47"/>
<dbReference type="GO" id="GO:0051539">
    <property type="term" value="F:4 iron, 4 sulfur cluster binding"/>
    <property type="evidence" value="ECO:0007669"/>
    <property type="project" value="UniProtKB-UniRule"/>
</dbReference>
<dbReference type="PROSITE" id="PS51918">
    <property type="entry name" value="RADICAL_SAM"/>
    <property type="match status" value="1"/>
</dbReference>
<keyword evidence="7 12" id="KW-0949">S-adenosyl-L-methionine</keyword>
<dbReference type="GO" id="GO:0002935">
    <property type="term" value="F:tRNA (adenine(37)-C2)-methyltransferase activity"/>
    <property type="evidence" value="ECO:0007669"/>
    <property type="project" value="UniProtKB-UniRule"/>
</dbReference>
<dbReference type="EC" id="2.1.1.192" evidence="12"/>
<dbReference type="InterPro" id="IPR048641">
    <property type="entry name" value="RlmN_N"/>
</dbReference>
<comment type="catalytic activity">
    <reaction evidence="12">
        <text>adenosine(37) in tRNA + 2 reduced [2Fe-2S]-[ferredoxin] + 2 S-adenosyl-L-methionine = 2-methyladenosine(37) in tRNA + 5'-deoxyadenosine + L-methionine + 2 oxidized [2Fe-2S]-[ferredoxin] + S-adenosyl-L-homocysteine</text>
        <dbReference type="Rhea" id="RHEA:43332"/>
        <dbReference type="Rhea" id="RHEA-COMP:10000"/>
        <dbReference type="Rhea" id="RHEA-COMP:10001"/>
        <dbReference type="Rhea" id="RHEA-COMP:10162"/>
        <dbReference type="Rhea" id="RHEA-COMP:10485"/>
        <dbReference type="ChEBI" id="CHEBI:17319"/>
        <dbReference type="ChEBI" id="CHEBI:33737"/>
        <dbReference type="ChEBI" id="CHEBI:33738"/>
        <dbReference type="ChEBI" id="CHEBI:57844"/>
        <dbReference type="ChEBI" id="CHEBI:57856"/>
        <dbReference type="ChEBI" id="CHEBI:59789"/>
        <dbReference type="ChEBI" id="CHEBI:74411"/>
        <dbReference type="ChEBI" id="CHEBI:74497"/>
        <dbReference type="EC" id="2.1.1.192"/>
    </reaction>
</comment>
<dbReference type="SFLD" id="SFLDF00275">
    <property type="entry name" value="adenosine_C2_methyltransferase"/>
    <property type="match status" value="1"/>
</dbReference>
<dbReference type="InterPro" id="IPR013785">
    <property type="entry name" value="Aldolase_TIM"/>
</dbReference>
<evidence type="ECO:0000256" key="4">
    <source>
        <dbReference type="ARBA" id="ARBA00022552"/>
    </source>
</evidence>
<dbReference type="Gene3D" id="1.10.150.530">
    <property type="match status" value="1"/>
</dbReference>
<feature type="active site" description="Proton acceptor" evidence="12">
    <location>
        <position position="90"/>
    </location>
</feature>
<evidence type="ECO:0000313" key="15">
    <source>
        <dbReference type="Proteomes" id="UP000461880"/>
    </source>
</evidence>
<keyword evidence="6 12" id="KW-0808">Transferase</keyword>
<sequence>MQTIYDLTPDQMTVMLKELGQKPYRAKQLYTWLYRKRAEDFSEMTDLPASLIETLKERYCIMPVKLLEKQTAKDGTAKYLFELQDGSTIETVLMHFVFGESVCVSTEVGCSMGCAFCASGLLKKQRNLTAGEITGEIMYIQKELDAEEKRVDNVVLMGTGEPFDNYDNIMDFCSIINSDHGLAIGARHITISTCGVVPKIREFAAGHYQYNLAISLHAPNDELRRQLMPIDQAYPLPELMAALKEYSSQNNRRLTFEYILLKGVNDSDAMAIQLADLIRGMNAYVNLIPYNEVDENGFRTTDAKTSLHFYDVLMKHGVKATLRTRHGEDIDAACGQLRAKHEGKLPQ</sequence>
<dbReference type="GO" id="GO:0046872">
    <property type="term" value="F:metal ion binding"/>
    <property type="evidence" value="ECO:0007669"/>
    <property type="project" value="UniProtKB-KW"/>
</dbReference>
<evidence type="ECO:0000256" key="9">
    <source>
        <dbReference type="ARBA" id="ARBA00022723"/>
    </source>
</evidence>
<evidence type="ECO:0000256" key="6">
    <source>
        <dbReference type="ARBA" id="ARBA00022679"/>
    </source>
</evidence>
<feature type="binding site" evidence="12">
    <location>
        <position position="114"/>
    </location>
    <ligand>
        <name>[4Fe-4S] cluster</name>
        <dbReference type="ChEBI" id="CHEBI:49883"/>
        <note>4Fe-4S-S-AdoMet</note>
    </ligand>
</feature>
<name>A0A7X2NQ47_9FIRM</name>
<feature type="binding site" evidence="12">
    <location>
        <position position="291"/>
    </location>
    <ligand>
        <name>S-adenosyl-L-methionine</name>
        <dbReference type="ChEBI" id="CHEBI:59789"/>
    </ligand>
</feature>
<comment type="catalytic activity">
    <reaction evidence="12">
        <text>adenosine(2503) in 23S rRNA + 2 reduced [2Fe-2S]-[ferredoxin] + 2 S-adenosyl-L-methionine = 2-methyladenosine(2503) in 23S rRNA + 5'-deoxyadenosine + L-methionine + 2 oxidized [2Fe-2S]-[ferredoxin] + S-adenosyl-L-homocysteine</text>
        <dbReference type="Rhea" id="RHEA:42916"/>
        <dbReference type="Rhea" id="RHEA-COMP:10000"/>
        <dbReference type="Rhea" id="RHEA-COMP:10001"/>
        <dbReference type="Rhea" id="RHEA-COMP:10152"/>
        <dbReference type="Rhea" id="RHEA-COMP:10282"/>
        <dbReference type="ChEBI" id="CHEBI:17319"/>
        <dbReference type="ChEBI" id="CHEBI:33737"/>
        <dbReference type="ChEBI" id="CHEBI:33738"/>
        <dbReference type="ChEBI" id="CHEBI:57844"/>
        <dbReference type="ChEBI" id="CHEBI:57856"/>
        <dbReference type="ChEBI" id="CHEBI:59789"/>
        <dbReference type="ChEBI" id="CHEBI:74411"/>
        <dbReference type="ChEBI" id="CHEBI:74497"/>
        <dbReference type="EC" id="2.1.1.192"/>
    </reaction>
</comment>
<keyword evidence="4 12" id="KW-0698">rRNA processing</keyword>
<protein>
    <recommendedName>
        <fullName evidence="12">Probable dual-specificity RNA methyltransferase RlmN</fullName>
        <ecNumber evidence="12">2.1.1.192</ecNumber>
    </recommendedName>
    <alternativeName>
        <fullName evidence="12">23S rRNA (adenine(2503)-C(2))-methyltransferase</fullName>
    </alternativeName>
    <alternativeName>
        <fullName evidence="12">23S rRNA m2A2503 methyltransferase</fullName>
    </alternativeName>
    <alternativeName>
        <fullName evidence="12">Ribosomal RNA large subunit methyltransferase N</fullName>
    </alternativeName>
    <alternativeName>
        <fullName evidence="12">tRNA (adenine(37)-C(2))-methyltransferase</fullName>
    </alternativeName>
    <alternativeName>
        <fullName evidence="12">tRNA m2A37 methyltransferase</fullName>
    </alternativeName>
</protein>
<feature type="binding site" evidence="12">
    <location>
        <begin position="160"/>
        <end position="161"/>
    </location>
    <ligand>
        <name>S-adenosyl-L-methionine</name>
        <dbReference type="ChEBI" id="CHEBI:59789"/>
    </ligand>
</feature>
<evidence type="ECO:0000256" key="7">
    <source>
        <dbReference type="ARBA" id="ARBA00022691"/>
    </source>
</evidence>
<dbReference type="HAMAP" id="MF_01849">
    <property type="entry name" value="RNA_methyltr_RlmN"/>
    <property type="match status" value="1"/>
</dbReference>
<dbReference type="GO" id="GO:0070040">
    <property type="term" value="F:rRNA (adenine(2503)-C2-)-methyltransferase activity"/>
    <property type="evidence" value="ECO:0007669"/>
    <property type="project" value="UniProtKB-UniRule"/>
</dbReference>
<comment type="function">
    <text evidence="12">Specifically methylates position 2 of adenine 2503 in 23S rRNA and position 2 of adenine 37 in tRNAs.</text>
</comment>
<dbReference type="Proteomes" id="UP000461880">
    <property type="component" value="Unassembled WGS sequence"/>
</dbReference>
<evidence type="ECO:0000256" key="3">
    <source>
        <dbReference type="ARBA" id="ARBA00022490"/>
    </source>
</evidence>
<keyword evidence="5 12" id="KW-0489">Methyltransferase</keyword>
<evidence type="ECO:0000256" key="11">
    <source>
        <dbReference type="ARBA" id="ARBA00023014"/>
    </source>
</evidence>
<dbReference type="SFLD" id="SFLDS00029">
    <property type="entry name" value="Radical_SAM"/>
    <property type="match status" value="1"/>
</dbReference>
<dbReference type="PANTHER" id="PTHR30544:SF5">
    <property type="entry name" value="RADICAL SAM CORE DOMAIN-CONTAINING PROTEIN"/>
    <property type="match status" value="1"/>
</dbReference>
<dbReference type="GO" id="GO:0019843">
    <property type="term" value="F:rRNA binding"/>
    <property type="evidence" value="ECO:0007669"/>
    <property type="project" value="UniProtKB-UniRule"/>
</dbReference>
<comment type="caution">
    <text evidence="12">Lacks conserved residue(s) required for the propagation of feature annotation.</text>
</comment>
<dbReference type="FunFam" id="3.20.20.70:FF:000014">
    <property type="entry name" value="Probable dual-specificity RNA methyltransferase RlmN"/>
    <property type="match status" value="1"/>
</dbReference>
<dbReference type="InterPro" id="IPR007197">
    <property type="entry name" value="rSAM"/>
</dbReference>
<feature type="binding site" evidence="12">
    <location>
        <position position="110"/>
    </location>
    <ligand>
        <name>[4Fe-4S] cluster</name>
        <dbReference type="ChEBI" id="CHEBI:49883"/>
        <note>4Fe-4S-S-AdoMet</note>
    </ligand>
</feature>
<keyword evidence="2 12" id="KW-0004">4Fe-4S</keyword>
<keyword evidence="15" id="KW-1185">Reference proteome</keyword>
<keyword evidence="10 12" id="KW-0408">Iron</keyword>
<dbReference type="InterPro" id="IPR058240">
    <property type="entry name" value="rSAM_sf"/>
</dbReference>
<dbReference type="SUPFAM" id="SSF102114">
    <property type="entry name" value="Radical SAM enzymes"/>
    <property type="match status" value="1"/>
</dbReference>
<dbReference type="RefSeq" id="WP_154502016.1">
    <property type="nucleotide sequence ID" value="NZ_VUMN01000001.1"/>
</dbReference>
<comment type="cofactor">
    <cofactor evidence="12">
        <name>[4Fe-4S] cluster</name>
        <dbReference type="ChEBI" id="CHEBI:49883"/>
    </cofactor>
    <text evidence="12">Binds 1 [4Fe-4S] cluster. The cluster is coordinated with 3 cysteines and an exchangeable S-adenosyl-L-methionine.</text>
</comment>
<dbReference type="InterPro" id="IPR040072">
    <property type="entry name" value="Methyltransferase_A"/>
</dbReference>
<evidence type="ECO:0000256" key="10">
    <source>
        <dbReference type="ARBA" id="ARBA00023004"/>
    </source>
</evidence>
<dbReference type="GO" id="GO:0000049">
    <property type="term" value="F:tRNA binding"/>
    <property type="evidence" value="ECO:0007669"/>
    <property type="project" value="UniProtKB-UniRule"/>
</dbReference>
<dbReference type="PANTHER" id="PTHR30544">
    <property type="entry name" value="23S RRNA METHYLTRANSFERASE"/>
    <property type="match status" value="1"/>
</dbReference>
<evidence type="ECO:0000256" key="8">
    <source>
        <dbReference type="ARBA" id="ARBA00022694"/>
    </source>
</evidence>
<proteinExistence type="inferred from homology"/>
<accession>A0A7X2NQ47</accession>
<organism evidence="14 15">
    <name type="scientific">Stecheria intestinalis</name>
    <dbReference type="NCBI Taxonomy" id="2606630"/>
    <lineage>
        <taxon>Bacteria</taxon>
        <taxon>Bacillati</taxon>
        <taxon>Bacillota</taxon>
        <taxon>Erysipelotrichia</taxon>
        <taxon>Erysipelotrichales</taxon>
        <taxon>Erysipelotrichaceae</taxon>
        <taxon>Stecheria</taxon>
    </lineage>
</organism>
<keyword evidence="12" id="KW-1015">Disulfide bond</keyword>
<dbReference type="InterPro" id="IPR004383">
    <property type="entry name" value="rRNA_lsu_MTrfase_RlmN/Cfr"/>
</dbReference>
<feature type="binding site" evidence="12">
    <location>
        <position position="192"/>
    </location>
    <ligand>
        <name>S-adenosyl-L-methionine</name>
        <dbReference type="ChEBI" id="CHEBI:59789"/>
    </ligand>
</feature>
<evidence type="ECO:0000256" key="1">
    <source>
        <dbReference type="ARBA" id="ARBA00004496"/>
    </source>
</evidence>
<dbReference type="GO" id="GO:0030488">
    <property type="term" value="P:tRNA methylation"/>
    <property type="evidence" value="ECO:0007669"/>
    <property type="project" value="UniProtKB-UniRule"/>
</dbReference>
<dbReference type="GO" id="GO:0005737">
    <property type="term" value="C:cytoplasm"/>
    <property type="evidence" value="ECO:0007669"/>
    <property type="project" value="UniProtKB-SubCell"/>
</dbReference>
<evidence type="ECO:0000256" key="2">
    <source>
        <dbReference type="ARBA" id="ARBA00022485"/>
    </source>
</evidence>